<dbReference type="SUPFAM" id="SSF52540">
    <property type="entry name" value="P-loop containing nucleoside triphosphate hydrolases"/>
    <property type="match status" value="1"/>
</dbReference>
<dbReference type="InterPro" id="IPR011990">
    <property type="entry name" value="TPR-like_helical_dom_sf"/>
</dbReference>
<reference evidence="2" key="2">
    <citation type="submission" date="2016-02" db="EMBL/GenBank/DDBJ databases">
        <title>Draft genome sequence of five rapidly growing Mycobacterium species.</title>
        <authorList>
            <person name="Katahira K."/>
            <person name="Gotou Y."/>
            <person name="Iida K."/>
            <person name="Ogura Y."/>
            <person name="Hayashi T."/>
        </authorList>
    </citation>
    <scope>NUCLEOTIDE SEQUENCE [LARGE SCALE GENOMIC DNA]</scope>
    <source>
        <strain evidence="2">JCM6362</strain>
    </source>
</reference>
<dbReference type="Proteomes" id="UP000069654">
    <property type="component" value="Unassembled WGS sequence"/>
</dbReference>
<sequence>MLEPMVESVLDAVEAAVRDEGGAVLTGPAGVGKSVLAGLAADRLAPESGPADRLTGTAADAVVPFAACRPVLAVPEVGRTADVLRAARAALGDGRVVIVTDAQYLDPLSATLVYQLAVSRAVTPIITVSTDSPAPEAITSLFRDGRLPRIEVDAPDHDAGRLTARVAAFMAGLPDEAARVMRFLAVAGSLSAGQLAELAGPGAVERAVASRAVVRAGAADDAAGADGACDVVRPAHPLYCAAVRAELTEPEVRGVRTELAGAAAPTDVVGRLRWTLHALDSDAPPAAQQLTVAAEDALRLGDLGLCERFGRAAVGAAGSGAGLAARLPLAYALAFQGRGREADEVLAAVDSTGLTEHELMAWALPRAANQFWMLSQPERAVAFLRTVRERVSSPTAATTLDALSATFAMNAGRPQQALQTATEVLASPTADGTAIGWAGAAAALSAARMGRFTEVDALAERAMSAGHPGLLRFTSGFGQTTARQLTGAPDQALALARRLTEIAQLQQPGRAIGELLIAEVLITRGDLDEAVALLRAAVKVLTPTGYSWAPLAAMLLARALGEQGAAPEAAIALSRAESRHGLKSMLFAPELALARAWTRAARGDRHGAVDAAREAARAAERGGQHAVALRALHDAVRLGDIRAVDGITRLTTRLGLDCAFGTLALRHARALTGGDADGLDEVAAAFRDVGMRRAADDAAARAAEVRGRR</sequence>
<evidence type="ECO:0000313" key="2">
    <source>
        <dbReference type="Proteomes" id="UP000069654"/>
    </source>
</evidence>
<protein>
    <submittedName>
        <fullName evidence="1">AAA ATPase</fullName>
    </submittedName>
</protein>
<dbReference type="SUPFAM" id="SSF48452">
    <property type="entry name" value="TPR-like"/>
    <property type="match status" value="1"/>
</dbReference>
<evidence type="ECO:0000313" key="1">
    <source>
        <dbReference type="EMBL" id="GAT15886.1"/>
    </source>
</evidence>
<dbReference type="Gene3D" id="1.25.40.10">
    <property type="entry name" value="Tetratricopeptide repeat domain"/>
    <property type="match status" value="1"/>
</dbReference>
<dbReference type="AlphaFoldDB" id="A0A100XFY9"/>
<dbReference type="STRING" id="1797.RMCT_2856"/>
<comment type="caution">
    <text evidence="1">The sequence shown here is derived from an EMBL/GenBank/DDBJ whole genome shotgun (WGS) entry which is preliminary data.</text>
</comment>
<accession>A0A100XFY9</accession>
<gene>
    <name evidence="1" type="ORF">RMCT_2856</name>
</gene>
<dbReference type="EMBL" id="BCTB01000020">
    <property type="protein sequence ID" value="GAT15886.1"/>
    <property type="molecule type" value="Genomic_DNA"/>
</dbReference>
<dbReference type="InterPro" id="IPR027417">
    <property type="entry name" value="P-loop_NTPase"/>
</dbReference>
<proteinExistence type="predicted"/>
<dbReference type="OrthoDB" id="4590630at2"/>
<reference evidence="1 2" key="1">
    <citation type="journal article" date="2016" name="Genome Announc.">
        <title>Draft Genome Sequences of Five Rapidly Growing Mycobacterium Species, M. thermoresistibile, M. fortuitum subsp. acetamidolyticum, M. canariasense, M. brisbanense, and M. novocastrense.</title>
        <authorList>
            <person name="Katahira K."/>
            <person name="Ogura Y."/>
            <person name="Gotoh Y."/>
            <person name="Hayashi T."/>
        </authorList>
    </citation>
    <scope>NUCLEOTIDE SEQUENCE [LARGE SCALE GENOMIC DNA]</scope>
    <source>
        <strain evidence="1 2">JCM6362</strain>
    </source>
</reference>
<organism evidence="1 2">
    <name type="scientific">Mycolicibacterium thermoresistibile</name>
    <name type="common">Mycobacterium thermoresistibile</name>
    <dbReference type="NCBI Taxonomy" id="1797"/>
    <lineage>
        <taxon>Bacteria</taxon>
        <taxon>Bacillati</taxon>
        <taxon>Actinomycetota</taxon>
        <taxon>Actinomycetes</taxon>
        <taxon>Mycobacteriales</taxon>
        <taxon>Mycobacteriaceae</taxon>
        <taxon>Mycolicibacterium</taxon>
    </lineage>
</organism>
<name>A0A100XFY9_MYCTH</name>